<dbReference type="EMBL" id="HBHX01029163">
    <property type="protein sequence ID" value="CAE0115594.1"/>
    <property type="molecule type" value="Transcribed_RNA"/>
</dbReference>
<reference evidence="6" key="1">
    <citation type="submission" date="2021-01" db="EMBL/GenBank/DDBJ databases">
        <authorList>
            <person name="Corre E."/>
            <person name="Pelletier E."/>
            <person name="Niang G."/>
            <person name="Scheremetjew M."/>
            <person name="Finn R."/>
            <person name="Kale V."/>
            <person name="Holt S."/>
            <person name="Cochrane G."/>
            <person name="Meng A."/>
            <person name="Brown T."/>
            <person name="Cohen L."/>
        </authorList>
    </citation>
    <scope>NUCLEOTIDE SEQUENCE</scope>
    <source>
        <strain evidence="6">CCMP281</strain>
    </source>
</reference>
<name>A0A7S3AW19_9EUKA</name>
<organism evidence="6">
    <name type="scientific">Haptolina ericina</name>
    <dbReference type="NCBI Taxonomy" id="156174"/>
    <lineage>
        <taxon>Eukaryota</taxon>
        <taxon>Haptista</taxon>
        <taxon>Haptophyta</taxon>
        <taxon>Prymnesiophyceae</taxon>
        <taxon>Prymnesiales</taxon>
        <taxon>Prymnesiaceae</taxon>
        <taxon>Haptolina</taxon>
    </lineage>
</organism>
<gene>
    <name evidence="6" type="ORF">HERI1096_LOCUS16279</name>
</gene>
<keyword evidence="5" id="KW-0904">Protein phosphatase</keyword>
<evidence type="ECO:0000313" key="6">
    <source>
        <dbReference type="EMBL" id="CAE0115594.1"/>
    </source>
</evidence>
<dbReference type="InterPro" id="IPR020428">
    <property type="entry name" value="PFA-DSPs"/>
</dbReference>
<dbReference type="SUPFAM" id="SSF52799">
    <property type="entry name" value="(Phosphotyrosine protein) phosphatases II"/>
    <property type="match status" value="1"/>
</dbReference>
<dbReference type="PANTHER" id="PTHR31126:SF8">
    <property type="entry name" value="TYROSINE-PROTEIN PHOSPHATASE OCA1-RELATED"/>
    <property type="match status" value="1"/>
</dbReference>
<dbReference type="EC" id="3.1.3.48" evidence="2"/>
<dbReference type="AlphaFoldDB" id="A0A7S3AW19"/>
<proteinExistence type="predicted"/>
<dbReference type="InterPro" id="IPR029021">
    <property type="entry name" value="Prot-tyrosine_phosphatase-like"/>
</dbReference>
<dbReference type="PANTHER" id="PTHR31126">
    <property type="entry name" value="TYROSINE-PROTEIN PHOSPHATASE"/>
    <property type="match status" value="1"/>
</dbReference>
<dbReference type="PRINTS" id="PR01911">
    <property type="entry name" value="PFDSPHPHTASE"/>
</dbReference>
<keyword evidence="4" id="KW-0378">Hydrolase</keyword>
<dbReference type="GO" id="GO:0005737">
    <property type="term" value="C:cytoplasm"/>
    <property type="evidence" value="ECO:0007669"/>
    <property type="project" value="UniProtKB-SubCell"/>
</dbReference>
<protein>
    <recommendedName>
        <fullName evidence="2">protein-tyrosine-phosphatase</fullName>
        <ecNumber evidence="2">3.1.3.48</ecNumber>
    </recommendedName>
</protein>
<evidence type="ECO:0000256" key="2">
    <source>
        <dbReference type="ARBA" id="ARBA00013064"/>
    </source>
</evidence>
<dbReference type="GO" id="GO:0004725">
    <property type="term" value="F:protein tyrosine phosphatase activity"/>
    <property type="evidence" value="ECO:0007669"/>
    <property type="project" value="UniProtKB-EC"/>
</dbReference>
<evidence type="ECO:0000256" key="5">
    <source>
        <dbReference type="ARBA" id="ARBA00022912"/>
    </source>
</evidence>
<evidence type="ECO:0000256" key="4">
    <source>
        <dbReference type="ARBA" id="ARBA00022801"/>
    </source>
</evidence>
<evidence type="ECO:0000256" key="3">
    <source>
        <dbReference type="ARBA" id="ARBA00022490"/>
    </source>
</evidence>
<accession>A0A7S3AW19</accession>
<keyword evidence="3" id="KW-0963">Cytoplasm</keyword>
<evidence type="ECO:0000256" key="1">
    <source>
        <dbReference type="ARBA" id="ARBA00004496"/>
    </source>
</evidence>
<sequence>MGSFIPPQNFGMVEDDLYRCGQPSQLNIPFLEQLHLRKIIWLDPDEPPRIMRTWLDEQGVQLVQLTEGIGRHNPSNTVSEEVLLEGLQLLLDPTNYPLAVMCSMGRHRTGTIIGCLRKLQGWNLTSILEEYRRHAGPKIRLVNEQFIELFDVDLVMVPPTSWLATSRGALAES</sequence>
<dbReference type="Pfam" id="PF03162">
    <property type="entry name" value="Y_phosphatase2"/>
    <property type="match status" value="1"/>
</dbReference>
<dbReference type="InterPro" id="IPR004861">
    <property type="entry name" value="Siw14-like"/>
</dbReference>
<dbReference type="Gene3D" id="3.90.190.10">
    <property type="entry name" value="Protein tyrosine phosphatase superfamily"/>
    <property type="match status" value="1"/>
</dbReference>
<comment type="subcellular location">
    <subcellularLocation>
        <location evidence="1">Cytoplasm</location>
    </subcellularLocation>
</comment>
<dbReference type="FunFam" id="3.90.190.10:FF:000035">
    <property type="entry name" value="Tyrosine phosphatase, putative"/>
    <property type="match status" value="1"/>
</dbReference>